<dbReference type="GO" id="GO:0050661">
    <property type="term" value="F:NADP binding"/>
    <property type="evidence" value="ECO:0007669"/>
    <property type="project" value="InterPro"/>
</dbReference>
<dbReference type="InterPro" id="IPR002734">
    <property type="entry name" value="RibDG_C"/>
</dbReference>
<organism evidence="20 21">
    <name type="scientific">Limnoraphis robusta CS-951</name>
    <dbReference type="NCBI Taxonomy" id="1637645"/>
    <lineage>
        <taxon>Bacteria</taxon>
        <taxon>Bacillati</taxon>
        <taxon>Cyanobacteriota</taxon>
        <taxon>Cyanophyceae</taxon>
        <taxon>Oscillatoriophycideae</taxon>
        <taxon>Oscillatoriales</taxon>
        <taxon>Sirenicapillariaceae</taxon>
        <taxon>Limnoraphis</taxon>
    </lineage>
</organism>
<evidence type="ECO:0000256" key="17">
    <source>
        <dbReference type="PIRSR" id="PIRSR006769-2"/>
    </source>
</evidence>
<dbReference type="InterPro" id="IPR016193">
    <property type="entry name" value="Cytidine_deaminase-like"/>
</dbReference>
<feature type="binding site" evidence="18">
    <location>
        <position position="86"/>
    </location>
    <ligand>
        <name>Zn(2+)</name>
        <dbReference type="ChEBI" id="CHEBI:29105"/>
        <note>catalytic</note>
    </ligand>
</feature>
<comment type="similarity">
    <text evidence="4 15">In the N-terminal section; belongs to the cytidine and deoxycytidylate deaminase family.</text>
</comment>
<evidence type="ECO:0000313" key="21">
    <source>
        <dbReference type="Proteomes" id="UP000033607"/>
    </source>
</evidence>
<evidence type="ECO:0000259" key="19">
    <source>
        <dbReference type="PROSITE" id="PS51747"/>
    </source>
</evidence>
<comment type="catalytic activity">
    <reaction evidence="14 15">
        <text>2,5-diamino-6-hydroxy-4-(5-phosphoribosylamino)-pyrimidine + H2O + H(+) = 5-amino-6-(5-phospho-D-ribosylamino)uracil + NH4(+)</text>
        <dbReference type="Rhea" id="RHEA:21868"/>
        <dbReference type="ChEBI" id="CHEBI:15377"/>
        <dbReference type="ChEBI" id="CHEBI:15378"/>
        <dbReference type="ChEBI" id="CHEBI:28938"/>
        <dbReference type="ChEBI" id="CHEBI:58453"/>
        <dbReference type="ChEBI" id="CHEBI:58614"/>
        <dbReference type="EC" id="3.5.4.26"/>
    </reaction>
</comment>
<feature type="binding site" evidence="17">
    <location>
        <position position="211"/>
    </location>
    <ligand>
        <name>NADP(+)</name>
        <dbReference type="ChEBI" id="CHEBI:58349"/>
    </ligand>
</feature>
<dbReference type="AlphaFoldDB" id="A0A0F5YCJ4"/>
<dbReference type="PIRSF" id="PIRSF006769">
    <property type="entry name" value="RibD"/>
    <property type="match status" value="1"/>
</dbReference>
<comment type="function">
    <text evidence="1 15">Converts 2,5-diamino-6-(ribosylamino)-4(3h)-pyrimidinone 5'-phosphate into 5-amino-6-(ribosylamino)-2,4(1h,3h)-pyrimidinedione 5'-phosphate.</text>
</comment>
<sequence>MIPLNDPERPAEFDRQMMLRCLELARRALGKTAPNPLVGCVIVQDNMIVGEGFHPGAGQPHAEVFALRDAGERAVGATVYVNLEPCNHYGRTPPCTEALIQAKVAKVVVGMIDPNPLVAGQGIERLKQAGIEVIVGVEQDACQLLNEGFVHRILHHQPLGILKYAMTLDGKIATTTGHSAWITSPTARQQVHQLRVACDAVIVGGNTVRRDNPHLTTHHAGEPNPLRVVMSRKLDLPLEANLWDITAANTLVLTTKDADPDCQEQLQKKGVEVVALSPLTPATVMNHLYDRQFLNVLWECGGTLAAQAIAEGVIQKIWAFIAPKIIGGETAPSPVGDLGFTQMNEALTLKRVTLHSIGSDYLIEGYLSSPSD</sequence>
<feature type="binding site" evidence="17">
    <location>
        <position position="165"/>
    </location>
    <ligand>
        <name>NADP(+)</name>
        <dbReference type="ChEBI" id="CHEBI:58349"/>
    </ligand>
</feature>
<evidence type="ECO:0000256" key="7">
    <source>
        <dbReference type="ARBA" id="ARBA00022723"/>
    </source>
</evidence>
<dbReference type="RefSeq" id="WP_046280111.1">
    <property type="nucleotide sequence ID" value="NZ_LATL02000002.1"/>
</dbReference>
<dbReference type="PANTHER" id="PTHR38011:SF7">
    <property type="entry name" value="2,5-DIAMINO-6-RIBOSYLAMINO-4(3H)-PYRIMIDINONE 5'-PHOSPHATE REDUCTASE"/>
    <property type="match status" value="1"/>
</dbReference>
<dbReference type="GO" id="GO:0008270">
    <property type="term" value="F:zinc ion binding"/>
    <property type="evidence" value="ECO:0007669"/>
    <property type="project" value="InterPro"/>
</dbReference>
<feature type="active site" description="Proton donor" evidence="16">
    <location>
        <position position="63"/>
    </location>
</feature>
<feature type="binding site" evidence="17">
    <location>
        <position position="207"/>
    </location>
    <ligand>
        <name>NADP(+)</name>
        <dbReference type="ChEBI" id="CHEBI:58349"/>
    </ligand>
</feature>
<comment type="similarity">
    <text evidence="5 15">In the C-terminal section; belongs to the HTP reductase family.</text>
</comment>
<keyword evidence="11 15" id="KW-0560">Oxidoreductase</keyword>
<evidence type="ECO:0000256" key="6">
    <source>
        <dbReference type="ARBA" id="ARBA00022619"/>
    </source>
</evidence>
<dbReference type="PATRIC" id="fig|1637645.4.peg.25"/>
<feature type="binding site" evidence="18">
    <location>
        <position position="95"/>
    </location>
    <ligand>
        <name>Zn(2+)</name>
        <dbReference type="ChEBI" id="CHEBI:29105"/>
        <note>catalytic</note>
    </ligand>
</feature>
<evidence type="ECO:0000313" key="20">
    <source>
        <dbReference type="EMBL" id="KKD36621.1"/>
    </source>
</evidence>
<dbReference type="PROSITE" id="PS51747">
    <property type="entry name" value="CYT_DCMP_DEAMINASES_2"/>
    <property type="match status" value="1"/>
</dbReference>
<evidence type="ECO:0000256" key="4">
    <source>
        <dbReference type="ARBA" id="ARBA00005259"/>
    </source>
</evidence>
<evidence type="ECO:0000256" key="2">
    <source>
        <dbReference type="ARBA" id="ARBA00004882"/>
    </source>
</evidence>
<evidence type="ECO:0000256" key="12">
    <source>
        <dbReference type="ARBA" id="ARBA00023268"/>
    </source>
</evidence>
<keyword evidence="7 15" id="KW-0479">Metal-binding</keyword>
<dbReference type="UniPathway" id="UPA00275">
    <property type="reaction ID" value="UER00401"/>
</dbReference>
<evidence type="ECO:0000256" key="8">
    <source>
        <dbReference type="ARBA" id="ARBA00022801"/>
    </source>
</evidence>
<dbReference type="PROSITE" id="PS00903">
    <property type="entry name" value="CYT_DCMP_DEAMINASES_1"/>
    <property type="match status" value="1"/>
</dbReference>
<comment type="cofactor">
    <cofactor evidence="15 18">
        <name>Zn(2+)</name>
        <dbReference type="ChEBI" id="CHEBI:29105"/>
    </cofactor>
    <text evidence="15 18">Binds 1 zinc ion.</text>
</comment>
<keyword evidence="9 15" id="KW-0862">Zinc</keyword>
<feature type="binding site" evidence="17">
    <location>
        <position position="181"/>
    </location>
    <ligand>
        <name>NADP(+)</name>
        <dbReference type="ChEBI" id="CHEBI:58349"/>
    </ligand>
</feature>
<comment type="pathway">
    <text evidence="3 15">Cofactor biosynthesis; riboflavin biosynthesis; 5-amino-6-(D-ribitylamino)uracil from GTP: step 3/4.</text>
</comment>
<gene>
    <name evidence="20" type="ORF">WN50_18775</name>
</gene>
<evidence type="ECO:0000256" key="16">
    <source>
        <dbReference type="PIRSR" id="PIRSR006769-1"/>
    </source>
</evidence>
<dbReference type="EC" id="1.1.1.193" evidence="15"/>
<dbReference type="Gene3D" id="3.40.430.10">
    <property type="entry name" value="Dihydrofolate Reductase, subunit A"/>
    <property type="match status" value="1"/>
</dbReference>
<feature type="binding site" evidence="17">
    <location>
        <position position="195"/>
    </location>
    <ligand>
        <name>NADP(+)</name>
        <dbReference type="ChEBI" id="CHEBI:58349"/>
    </ligand>
</feature>
<comment type="caution">
    <text evidence="20">The sequence shown here is derived from an EMBL/GenBank/DDBJ whole genome shotgun (WGS) entry which is preliminary data.</text>
</comment>
<dbReference type="InterPro" id="IPR011549">
    <property type="entry name" value="RibD_C"/>
</dbReference>
<dbReference type="CDD" id="cd01284">
    <property type="entry name" value="Riboflavin_deaminase-reductase"/>
    <property type="match status" value="1"/>
</dbReference>
<dbReference type="InterPro" id="IPR024072">
    <property type="entry name" value="DHFR-like_dom_sf"/>
</dbReference>
<keyword evidence="8 15" id="KW-0378">Hydrolase</keyword>
<evidence type="ECO:0000256" key="13">
    <source>
        <dbReference type="ARBA" id="ARBA00049861"/>
    </source>
</evidence>
<evidence type="ECO:0000256" key="18">
    <source>
        <dbReference type="PIRSR" id="PIRSR006769-3"/>
    </source>
</evidence>
<evidence type="ECO:0000256" key="15">
    <source>
        <dbReference type="PIRNR" id="PIRNR006769"/>
    </source>
</evidence>
<dbReference type="SUPFAM" id="SSF53927">
    <property type="entry name" value="Cytidine deaminase-like"/>
    <property type="match status" value="1"/>
</dbReference>
<protein>
    <recommendedName>
        <fullName evidence="15">Riboflavin biosynthesis protein RibD</fullName>
    </recommendedName>
    <domain>
        <recommendedName>
            <fullName evidence="15">Diaminohydroxyphosphoribosylaminopyrimidine deaminase</fullName>
            <shortName evidence="15">DRAP deaminase</shortName>
            <ecNumber evidence="15">3.5.4.26</ecNumber>
        </recommendedName>
        <alternativeName>
            <fullName evidence="15">Riboflavin-specific deaminase</fullName>
        </alternativeName>
    </domain>
    <domain>
        <recommendedName>
            <fullName evidence="15">5-amino-6-(5-phosphoribosylamino)uracil reductase</fullName>
            <ecNumber evidence="15">1.1.1.193</ecNumber>
        </recommendedName>
        <alternativeName>
            <fullName evidence="15">HTP reductase</fullName>
        </alternativeName>
    </domain>
</protein>
<evidence type="ECO:0000256" key="10">
    <source>
        <dbReference type="ARBA" id="ARBA00022857"/>
    </source>
</evidence>
<feature type="domain" description="CMP/dCMP-type deaminase" evidence="19">
    <location>
        <begin position="12"/>
        <end position="134"/>
    </location>
</feature>
<name>A0A0F5YCJ4_9CYAN</name>
<accession>A0A0F5YCJ4</accession>
<dbReference type="NCBIfam" id="TIGR00227">
    <property type="entry name" value="ribD_Cterm"/>
    <property type="match status" value="1"/>
</dbReference>
<dbReference type="Gene3D" id="3.40.140.10">
    <property type="entry name" value="Cytidine Deaminase, domain 2"/>
    <property type="match status" value="1"/>
</dbReference>
<comment type="pathway">
    <text evidence="2 15">Cofactor biosynthesis; riboflavin biosynthesis; 5-amino-6-(D-ribitylamino)uracil from GTP: step 2/4.</text>
</comment>
<evidence type="ECO:0000256" key="5">
    <source>
        <dbReference type="ARBA" id="ARBA00007417"/>
    </source>
</evidence>
<dbReference type="OrthoDB" id="9800865at2"/>
<dbReference type="InterPro" id="IPR050765">
    <property type="entry name" value="Riboflavin_Biosynth_HTPR"/>
</dbReference>
<evidence type="ECO:0000256" key="1">
    <source>
        <dbReference type="ARBA" id="ARBA00002151"/>
    </source>
</evidence>
<evidence type="ECO:0000256" key="3">
    <source>
        <dbReference type="ARBA" id="ARBA00004910"/>
    </source>
</evidence>
<dbReference type="GO" id="GO:0008835">
    <property type="term" value="F:diaminohydroxyphosphoribosylaminopyrimidine deaminase activity"/>
    <property type="evidence" value="ECO:0007669"/>
    <property type="project" value="UniProtKB-EC"/>
</dbReference>
<feature type="binding site" evidence="18">
    <location>
        <position position="61"/>
    </location>
    <ligand>
        <name>Zn(2+)</name>
        <dbReference type="ChEBI" id="CHEBI:29105"/>
        <note>catalytic</note>
    </ligand>
</feature>
<feature type="binding site" evidence="17">
    <location>
        <position position="179"/>
    </location>
    <ligand>
        <name>substrate</name>
    </ligand>
</feature>
<dbReference type="GO" id="GO:0009231">
    <property type="term" value="P:riboflavin biosynthetic process"/>
    <property type="evidence" value="ECO:0007669"/>
    <property type="project" value="UniProtKB-UniPathway"/>
</dbReference>
<reference evidence="20 21" key="1">
    <citation type="submission" date="2015-06" db="EMBL/GenBank/DDBJ databases">
        <title>Draft genome assembly of filamentous brackish cyanobacterium Limnoraphis robusta strain CS-951.</title>
        <authorList>
            <person name="Willis A."/>
            <person name="Parks M."/>
            <person name="Burford M.A."/>
        </authorList>
    </citation>
    <scope>NUCLEOTIDE SEQUENCE [LARGE SCALE GENOMIC DNA]</scope>
    <source>
        <strain evidence="20 21">CS-951</strain>
    </source>
</reference>
<dbReference type="InterPro" id="IPR016192">
    <property type="entry name" value="APOBEC/CMP_deaminase_Zn-bd"/>
</dbReference>
<feature type="binding site" evidence="17">
    <location>
        <position position="215"/>
    </location>
    <ligand>
        <name>substrate</name>
    </ligand>
</feature>
<feature type="binding site" evidence="17">
    <location>
        <position position="299"/>
    </location>
    <ligand>
        <name>substrate</name>
    </ligand>
</feature>
<dbReference type="EC" id="3.5.4.26" evidence="15"/>
<dbReference type="GO" id="GO:0008703">
    <property type="term" value="F:5-amino-6-(5-phosphoribosylamino)uracil reductase activity"/>
    <property type="evidence" value="ECO:0007669"/>
    <property type="project" value="UniProtKB-EC"/>
</dbReference>
<keyword evidence="12" id="KW-0511">Multifunctional enzyme</keyword>
<dbReference type="Proteomes" id="UP000033607">
    <property type="component" value="Unassembled WGS sequence"/>
</dbReference>
<dbReference type="InterPro" id="IPR004794">
    <property type="entry name" value="Eubact_RibD"/>
</dbReference>
<dbReference type="NCBIfam" id="TIGR00326">
    <property type="entry name" value="eubact_ribD"/>
    <property type="match status" value="1"/>
</dbReference>
<dbReference type="SUPFAM" id="SSF53597">
    <property type="entry name" value="Dihydrofolate reductase-like"/>
    <property type="match status" value="1"/>
</dbReference>
<evidence type="ECO:0000256" key="14">
    <source>
        <dbReference type="ARBA" id="ARBA00049886"/>
    </source>
</evidence>
<dbReference type="Pfam" id="PF01872">
    <property type="entry name" value="RibD_C"/>
    <property type="match status" value="1"/>
</dbReference>
<keyword evidence="10 15" id="KW-0521">NADP</keyword>
<evidence type="ECO:0000256" key="11">
    <source>
        <dbReference type="ARBA" id="ARBA00023002"/>
    </source>
</evidence>
<dbReference type="EMBL" id="LATL02000002">
    <property type="protein sequence ID" value="KKD36621.1"/>
    <property type="molecule type" value="Genomic_DNA"/>
</dbReference>
<comment type="catalytic activity">
    <reaction evidence="13 15">
        <text>5-amino-6-(5-phospho-D-ribitylamino)uracil + NADP(+) = 5-amino-6-(5-phospho-D-ribosylamino)uracil + NADPH + H(+)</text>
        <dbReference type="Rhea" id="RHEA:17845"/>
        <dbReference type="ChEBI" id="CHEBI:15378"/>
        <dbReference type="ChEBI" id="CHEBI:57783"/>
        <dbReference type="ChEBI" id="CHEBI:58349"/>
        <dbReference type="ChEBI" id="CHEBI:58421"/>
        <dbReference type="ChEBI" id="CHEBI:58453"/>
        <dbReference type="EC" id="1.1.1.193"/>
    </reaction>
</comment>
<proteinExistence type="inferred from homology"/>
<dbReference type="InterPro" id="IPR002125">
    <property type="entry name" value="CMP_dCMP_dom"/>
</dbReference>
<keyword evidence="6 15" id="KW-0686">Riboflavin biosynthesis</keyword>
<dbReference type="PANTHER" id="PTHR38011">
    <property type="entry name" value="DIHYDROFOLATE REDUCTASE FAMILY PROTEIN (AFU_ORTHOLOGUE AFUA_8G06820)"/>
    <property type="match status" value="1"/>
</dbReference>
<evidence type="ECO:0000256" key="9">
    <source>
        <dbReference type="ARBA" id="ARBA00022833"/>
    </source>
</evidence>
<dbReference type="Pfam" id="PF00383">
    <property type="entry name" value="dCMP_cyt_deam_1"/>
    <property type="match status" value="1"/>
</dbReference>
<dbReference type="FunFam" id="3.40.140.10:FF:000025">
    <property type="entry name" value="Riboflavin biosynthesis protein RibD"/>
    <property type="match status" value="1"/>
</dbReference>